<proteinExistence type="predicted"/>
<evidence type="ECO:0000256" key="1">
    <source>
        <dbReference type="ARBA" id="ARBA00022723"/>
    </source>
</evidence>
<dbReference type="PROSITE" id="PS50950">
    <property type="entry name" value="ZF_THAP"/>
    <property type="match status" value="1"/>
</dbReference>
<evidence type="ECO:0000256" key="3">
    <source>
        <dbReference type="ARBA" id="ARBA00022833"/>
    </source>
</evidence>
<keyword evidence="2" id="KW-0863">Zinc-finger</keyword>
<dbReference type="Pfam" id="PF05485">
    <property type="entry name" value="THAP"/>
    <property type="match status" value="1"/>
</dbReference>
<dbReference type="OrthoDB" id="5982876at2759"/>
<evidence type="ECO:0000256" key="4">
    <source>
        <dbReference type="ARBA" id="ARBA00023125"/>
    </source>
</evidence>
<feature type="region of interest" description="Disordered" evidence="5">
    <location>
        <begin position="520"/>
        <end position="539"/>
    </location>
</feature>
<keyword evidence="4" id="KW-0238">DNA-binding</keyword>
<feature type="compositionally biased region" description="Polar residues" evidence="5">
    <location>
        <begin position="628"/>
        <end position="640"/>
    </location>
</feature>
<dbReference type="AlphaFoldDB" id="A0A6A4IQH8"/>
<evidence type="ECO:0000256" key="5">
    <source>
        <dbReference type="SAM" id="MobiDB-lite"/>
    </source>
</evidence>
<evidence type="ECO:0000313" key="6">
    <source>
        <dbReference type="EMBL" id="KAF6198677.1"/>
    </source>
</evidence>
<keyword evidence="3" id="KW-0862">Zinc</keyword>
<dbReference type="EMBL" id="WIXP02000016">
    <property type="protein sequence ID" value="KAF6198677.1"/>
    <property type="molecule type" value="Genomic_DNA"/>
</dbReference>
<reference evidence="6" key="1">
    <citation type="journal article" date="2021" name="Mol. Ecol. Resour.">
        <title>Apolygus lucorum genome provides insights into omnivorousness and mesophyll feeding.</title>
        <authorList>
            <person name="Liu Y."/>
            <person name="Liu H."/>
            <person name="Wang H."/>
            <person name="Huang T."/>
            <person name="Liu B."/>
            <person name="Yang B."/>
            <person name="Yin L."/>
            <person name="Li B."/>
            <person name="Zhang Y."/>
            <person name="Zhang S."/>
            <person name="Jiang F."/>
            <person name="Zhang X."/>
            <person name="Ren Y."/>
            <person name="Wang B."/>
            <person name="Wang S."/>
            <person name="Lu Y."/>
            <person name="Wu K."/>
            <person name="Fan W."/>
            <person name="Wang G."/>
        </authorList>
    </citation>
    <scope>NUCLEOTIDE SEQUENCE</scope>
    <source>
        <strain evidence="6">12Hb</strain>
    </source>
</reference>
<dbReference type="SUPFAM" id="SSF57716">
    <property type="entry name" value="Glucocorticoid receptor-like (DNA-binding domain)"/>
    <property type="match status" value="1"/>
</dbReference>
<protein>
    <submittedName>
        <fullName evidence="6">Uncharacterized protein</fullName>
    </submittedName>
</protein>
<keyword evidence="1" id="KW-0479">Metal-binding</keyword>
<sequence>MSKISVSHCVVPGCAGRRGHTFPLQDPIRMNNWLEAVKWKHLPMPHKSAFVCYNHFKKTDYRQREDRKIIPGVKTRMRLKKKAVPSVFEPYHGSDSPKDANVLLPPLLIEVGDRENSSLHDESYTIGDLKFDLEDGVSESDVNASIFNALNCSSSVEDVDISSFAESVRSKLFADHEETQSILLHSTEGMLEITTKLPTTHPLDYDSDMGEGGFITISRNFEGLSDGSDSDIIIPLKNKSVRFEPFEEISVRSEPTIVPTVTNIIVFDANEEGMSTMKSLLLAQIKADENGRPNPKHIDSKHVSVEYDSQDDVKLIQHQTDYRYITEKIKHLNLTHQAPKISEYTKPSNTNNLLKEIKKTLPKVVVNMRKVMVIRNSNKCPKFSSPPASILRNYQSGVFRKTESSPALNSKLPTINFGVKTLYDRRMQLCSKGFQNVNIGKQPKFIIISEKSKESNSKVRDEECDESPEVKLPDATTISGTLSYGNSEPQCKDVKSNDVLLYDGDSDSSLDLHISLSSDSESRVMEDRGNENELISNDSPDFMRKNRATGVLTFDLDCEDEVAGKSHDESTRSARMDNEEPGFETTTGDFEVGANENENSSKKSGLPTNSEVGMLKPSERVDDAAACNSDSPTNSANNSSEHSKKPEEIMSISNNKNESIEVDEAEGQKTADFSNSVVVGRTVNLLNESELNNGDFAGKVDASPPPHQVMDLKETATDHDAGKSGGIDVQADTVLEDDSLETKDYSAGSENQGATDGEGRWECLSITNSDLSDSEYYDGLVQENCLQFEVVDNDSEMVLEEINCSLEPFIVLENDLEMVQEDVHDTTDHPKLYQDHPVIDAISEEMYDETGDTSPPSQFDVCEANSKPMAPTQGSSIRLIVPEHMLLPLGGPSTTKRKPPPLILPDHDYTYGTTNFKRKRRKKMENRESE</sequence>
<feature type="compositionally biased region" description="Basic and acidic residues" evidence="5">
    <location>
        <begin position="520"/>
        <end position="531"/>
    </location>
</feature>
<feature type="compositionally biased region" description="Basic and acidic residues" evidence="5">
    <location>
        <begin position="562"/>
        <end position="578"/>
    </location>
</feature>
<dbReference type="Proteomes" id="UP000466442">
    <property type="component" value="Linkage Group LG16"/>
</dbReference>
<gene>
    <name evidence="6" type="ORF">GE061_008429</name>
</gene>
<evidence type="ECO:0000313" key="7">
    <source>
        <dbReference type="Proteomes" id="UP000466442"/>
    </source>
</evidence>
<comment type="caution">
    <text evidence="6">The sequence shown here is derived from an EMBL/GenBank/DDBJ whole genome shotgun (WGS) entry which is preliminary data.</text>
</comment>
<dbReference type="GO" id="GO:0008270">
    <property type="term" value="F:zinc ion binding"/>
    <property type="evidence" value="ECO:0007669"/>
    <property type="project" value="UniProtKB-KW"/>
</dbReference>
<accession>A0A6A4IQH8</accession>
<feature type="region of interest" description="Disordered" evidence="5">
    <location>
        <begin position="890"/>
        <end position="930"/>
    </location>
</feature>
<dbReference type="GO" id="GO:0003677">
    <property type="term" value="F:DNA binding"/>
    <property type="evidence" value="ECO:0007669"/>
    <property type="project" value="UniProtKB-UniRule"/>
</dbReference>
<evidence type="ECO:0000256" key="2">
    <source>
        <dbReference type="ARBA" id="ARBA00022771"/>
    </source>
</evidence>
<dbReference type="SMART" id="SM00980">
    <property type="entry name" value="THAP"/>
    <property type="match status" value="1"/>
</dbReference>
<organism evidence="6 7">
    <name type="scientific">Apolygus lucorum</name>
    <name type="common">Small green plant bug</name>
    <name type="synonym">Lygocoris lucorum</name>
    <dbReference type="NCBI Taxonomy" id="248454"/>
    <lineage>
        <taxon>Eukaryota</taxon>
        <taxon>Metazoa</taxon>
        <taxon>Ecdysozoa</taxon>
        <taxon>Arthropoda</taxon>
        <taxon>Hexapoda</taxon>
        <taxon>Insecta</taxon>
        <taxon>Pterygota</taxon>
        <taxon>Neoptera</taxon>
        <taxon>Paraneoptera</taxon>
        <taxon>Hemiptera</taxon>
        <taxon>Heteroptera</taxon>
        <taxon>Panheteroptera</taxon>
        <taxon>Cimicomorpha</taxon>
        <taxon>Miridae</taxon>
        <taxon>Mirini</taxon>
        <taxon>Apolygus</taxon>
    </lineage>
</organism>
<feature type="compositionally biased region" description="Polar residues" evidence="5">
    <location>
        <begin position="596"/>
        <end position="611"/>
    </location>
</feature>
<name>A0A6A4IQH8_APOLU</name>
<feature type="region of interest" description="Disordered" evidence="5">
    <location>
        <begin position="562"/>
        <end position="669"/>
    </location>
</feature>
<keyword evidence="7" id="KW-1185">Reference proteome</keyword>
<dbReference type="InterPro" id="IPR006612">
    <property type="entry name" value="THAP_Znf"/>
</dbReference>